<dbReference type="SUPFAM" id="SSF52833">
    <property type="entry name" value="Thioredoxin-like"/>
    <property type="match status" value="1"/>
</dbReference>
<protein>
    <recommendedName>
        <fullName evidence="1">Thioredoxin domain-containing protein</fullName>
    </recommendedName>
</protein>
<accession>A0AAT9FGJ5</accession>
<dbReference type="AlphaFoldDB" id="A0AAT9FGJ5"/>
<proteinExistence type="predicted"/>
<gene>
    <name evidence="2" type="ORF">NT6N_01290</name>
</gene>
<organism evidence="2">
    <name type="scientific">Oceaniferula spumae</name>
    <dbReference type="NCBI Taxonomy" id="2979115"/>
    <lineage>
        <taxon>Bacteria</taxon>
        <taxon>Pseudomonadati</taxon>
        <taxon>Verrucomicrobiota</taxon>
        <taxon>Verrucomicrobiia</taxon>
        <taxon>Verrucomicrobiales</taxon>
        <taxon>Verrucomicrobiaceae</taxon>
        <taxon>Oceaniferula</taxon>
    </lineage>
</organism>
<name>A0AAT9FGJ5_9BACT</name>
<evidence type="ECO:0000259" key="1">
    <source>
        <dbReference type="Pfam" id="PF00085"/>
    </source>
</evidence>
<evidence type="ECO:0000313" key="2">
    <source>
        <dbReference type="EMBL" id="BDS05089.1"/>
    </source>
</evidence>
<dbReference type="EMBL" id="AP026866">
    <property type="protein sequence ID" value="BDS05089.1"/>
    <property type="molecule type" value="Genomic_DNA"/>
</dbReference>
<dbReference type="KEGG" id="osu:NT6N_01290"/>
<dbReference type="InterPro" id="IPR036249">
    <property type="entry name" value="Thioredoxin-like_sf"/>
</dbReference>
<dbReference type="Pfam" id="PF00085">
    <property type="entry name" value="Thioredoxin"/>
    <property type="match status" value="1"/>
</dbReference>
<dbReference type="Gene3D" id="3.40.30.10">
    <property type="entry name" value="Glutaredoxin"/>
    <property type="match status" value="1"/>
</dbReference>
<sequence>MKKLIYLALIIGVIALVRSKELRQKTIRSLEVVKNGVERLVFRGNHAEVRLVDEEDFDRVINEPGRIVVVYFKHELTSVSKVESAELDARLKELPNKVLIAKVRAEQNEALINQLQISVLPTLHIYRNGSLQNEYRAPIDEAEFIEVLGKMIEE</sequence>
<dbReference type="InterPro" id="IPR013766">
    <property type="entry name" value="Thioredoxin_domain"/>
</dbReference>
<reference evidence="2" key="1">
    <citation type="submission" date="2024-07" db="EMBL/GenBank/DDBJ databases">
        <title>Complete genome sequence of Verrucomicrobiaceae bacterium NT6N.</title>
        <authorList>
            <person name="Huang C."/>
            <person name="Takami H."/>
            <person name="Hamasaki K."/>
        </authorList>
    </citation>
    <scope>NUCLEOTIDE SEQUENCE</scope>
    <source>
        <strain evidence="2">NT6N</strain>
    </source>
</reference>
<feature type="domain" description="Thioredoxin" evidence="1">
    <location>
        <begin position="50"/>
        <end position="147"/>
    </location>
</feature>